<dbReference type="InterPro" id="IPR000210">
    <property type="entry name" value="BTB/POZ_dom"/>
</dbReference>
<dbReference type="PANTHER" id="PTHR24410:SF23">
    <property type="entry name" value="BTB DOMAIN-CONTAINING PROTEIN-RELATED"/>
    <property type="match status" value="1"/>
</dbReference>
<evidence type="ECO:0000313" key="3">
    <source>
        <dbReference type="EMBL" id="GFH54411.1"/>
    </source>
</evidence>
<dbReference type="CDD" id="cd18186">
    <property type="entry name" value="BTB_POZ_ZBTB_KLHL-like"/>
    <property type="match status" value="1"/>
</dbReference>
<dbReference type="InterPro" id="IPR051481">
    <property type="entry name" value="BTB-POZ/Galectin-3-binding"/>
</dbReference>
<gene>
    <name evidence="3" type="ORF">CTEN210_10887</name>
</gene>
<accession>A0AAD3D096</accession>
<dbReference type="AlphaFoldDB" id="A0AAD3D096"/>
<organism evidence="3 4">
    <name type="scientific">Chaetoceros tenuissimus</name>
    <dbReference type="NCBI Taxonomy" id="426638"/>
    <lineage>
        <taxon>Eukaryota</taxon>
        <taxon>Sar</taxon>
        <taxon>Stramenopiles</taxon>
        <taxon>Ochrophyta</taxon>
        <taxon>Bacillariophyta</taxon>
        <taxon>Coscinodiscophyceae</taxon>
        <taxon>Chaetocerotophycidae</taxon>
        <taxon>Chaetocerotales</taxon>
        <taxon>Chaetocerotaceae</taxon>
        <taxon>Chaetoceros</taxon>
    </lineage>
</organism>
<dbReference type="EMBL" id="BLLK01000047">
    <property type="protein sequence ID" value="GFH54411.1"/>
    <property type="molecule type" value="Genomic_DNA"/>
</dbReference>
<evidence type="ECO:0000256" key="1">
    <source>
        <dbReference type="SAM" id="MobiDB-lite"/>
    </source>
</evidence>
<reference evidence="3 4" key="1">
    <citation type="journal article" date="2021" name="Sci. Rep.">
        <title>The genome of the diatom Chaetoceros tenuissimus carries an ancient integrated fragment of an extant virus.</title>
        <authorList>
            <person name="Hongo Y."/>
            <person name="Kimura K."/>
            <person name="Takaki Y."/>
            <person name="Yoshida Y."/>
            <person name="Baba S."/>
            <person name="Kobayashi G."/>
            <person name="Nagasaki K."/>
            <person name="Hano T."/>
            <person name="Tomaru Y."/>
        </authorList>
    </citation>
    <scope>NUCLEOTIDE SEQUENCE [LARGE SCALE GENOMIC DNA]</scope>
    <source>
        <strain evidence="3 4">NIES-3715</strain>
    </source>
</reference>
<name>A0AAD3D096_9STRA</name>
<dbReference type="SMART" id="SM00225">
    <property type="entry name" value="BTB"/>
    <property type="match status" value="1"/>
</dbReference>
<feature type="region of interest" description="Disordered" evidence="1">
    <location>
        <begin position="357"/>
        <end position="383"/>
    </location>
</feature>
<dbReference type="InterPro" id="IPR011333">
    <property type="entry name" value="SKP1/BTB/POZ_sf"/>
</dbReference>
<dbReference type="PROSITE" id="PS50097">
    <property type="entry name" value="BTB"/>
    <property type="match status" value="1"/>
</dbReference>
<protein>
    <recommendedName>
        <fullName evidence="2">BTB domain-containing protein</fullName>
    </recommendedName>
</protein>
<dbReference type="SUPFAM" id="SSF54695">
    <property type="entry name" value="POZ domain"/>
    <property type="match status" value="1"/>
</dbReference>
<dbReference type="PANTHER" id="PTHR24410">
    <property type="entry name" value="HL07962P-RELATED"/>
    <property type="match status" value="1"/>
</dbReference>
<dbReference type="Gene3D" id="3.30.710.10">
    <property type="entry name" value="Potassium Channel Kv1.1, Chain A"/>
    <property type="match status" value="1"/>
</dbReference>
<dbReference type="Proteomes" id="UP001054902">
    <property type="component" value="Unassembled WGS sequence"/>
</dbReference>
<feature type="domain" description="BTB" evidence="2">
    <location>
        <begin position="74"/>
        <end position="138"/>
    </location>
</feature>
<comment type="caution">
    <text evidence="3">The sequence shown here is derived from an EMBL/GenBank/DDBJ whole genome shotgun (WGS) entry which is preliminary data.</text>
</comment>
<evidence type="ECO:0000259" key="2">
    <source>
        <dbReference type="PROSITE" id="PS50097"/>
    </source>
</evidence>
<proteinExistence type="predicted"/>
<sequence>MVMQNSPRRIKPMSKVKHESFLYMQAPPTLSWRLDPQDSLSDWTLRVSSSDQNKIDKQSHADRDYDTKRSGPHLNLLTKTFFVHKTVLGVGPRRSEFFANLFKNKTGDSRDDVNKTVTKIELLPSAVAVFPVMLDYLYAAPGSPIEITTETAVALRHLASSFGIKEMFNETTSFIQSDMNVDTAVTYLCEGKKFKNEKIVENATRIIASKFKEVKLTHLSILSPKELLPIITSPDLRIKCSESFSSRIGAYCRCRQDDLTLSLLESFTHPTRMPMIAEPESLYFLHLYLDLGGMENSRPESLYTRCIVQAPKLLKQLRSRKTETNRSTNRLSLDLYSELPDRIKVQILERIEVQEAMPSKKDEEKPRNDIKRSDSIEKQKKKVVDLQNEMEKVKMTYEKKLDYLLSRLEKKEEELKQVVDKNQSKKDLSFQDHVVPTPLSKPRYCF</sequence>
<keyword evidence="4" id="KW-1185">Reference proteome</keyword>
<dbReference type="Pfam" id="PF00651">
    <property type="entry name" value="BTB"/>
    <property type="match status" value="1"/>
</dbReference>
<evidence type="ECO:0000313" key="4">
    <source>
        <dbReference type="Proteomes" id="UP001054902"/>
    </source>
</evidence>